<keyword evidence="3" id="KW-0645">Protease</keyword>
<comment type="similarity">
    <text evidence="1 6">Belongs to the peptidase M42 family.</text>
</comment>
<keyword evidence="5" id="KW-0378">Hydrolase</keyword>
<evidence type="ECO:0000256" key="7">
    <source>
        <dbReference type="PIRSR" id="PIRSR001123-1"/>
    </source>
</evidence>
<dbReference type="SUPFAM" id="SSF101821">
    <property type="entry name" value="Aminopeptidase/glucanase lid domain"/>
    <property type="match status" value="1"/>
</dbReference>
<dbReference type="GO" id="GO:0046872">
    <property type="term" value="F:metal ion binding"/>
    <property type="evidence" value="ECO:0007669"/>
    <property type="project" value="UniProtKB-UniRule"/>
</dbReference>
<dbReference type="GO" id="GO:0004177">
    <property type="term" value="F:aminopeptidase activity"/>
    <property type="evidence" value="ECO:0007669"/>
    <property type="project" value="UniProtKB-UniRule"/>
</dbReference>
<evidence type="ECO:0000256" key="6">
    <source>
        <dbReference type="PIRNR" id="PIRNR001123"/>
    </source>
</evidence>
<evidence type="ECO:0000256" key="4">
    <source>
        <dbReference type="ARBA" id="ARBA00022723"/>
    </source>
</evidence>
<feature type="binding site" evidence="8">
    <location>
        <position position="215"/>
    </location>
    <ligand>
        <name>Zn(2+)</name>
        <dbReference type="ChEBI" id="CHEBI:29105"/>
        <label>1</label>
    </ligand>
</feature>
<comment type="caution">
    <text evidence="9">The sequence shown here is derived from an EMBL/GenBank/DDBJ whole genome shotgun (WGS) entry which is preliminary data.</text>
</comment>
<dbReference type="Gene3D" id="2.40.30.40">
    <property type="entry name" value="Peptidase M42, domain 2"/>
    <property type="match status" value="1"/>
</dbReference>
<dbReference type="PIRSF" id="PIRSF001123">
    <property type="entry name" value="PepA_GA"/>
    <property type="match status" value="1"/>
</dbReference>
<feature type="binding site" evidence="8">
    <location>
        <position position="193"/>
    </location>
    <ligand>
        <name>Zn(2+)</name>
        <dbReference type="ChEBI" id="CHEBI:29105"/>
        <label>2</label>
    </ligand>
</feature>
<comment type="cofactor">
    <cofactor evidence="8">
        <name>a divalent metal cation</name>
        <dbReference type="ChEBI" id="CHEBI:60240"/>
    </cofactor>
    <text evidence="8">Binds 2 divalent metal cations per subunit.</text>
</comment>
<dbReference type="GO" id="GO:0006508">
    <property type="term" value="P:proteolysis"/>
    <property type="evidence" value="ECO:0007669"/>
    <property type="project" value="UniProtKB-KW"/>
</dbReference>
<accession>A0A7C4XU39</accession>
<keyword evidence="2" id="KW-0031">Aminopeptidase</keyword>
<dbReference type="SUPFAM" id="SSF53187">
    <property type="entry name" value="Zn-dependent exopeptidases"/>
    <property type="match status" value="1"/>
</dbReference>
<dbReference type="InterPro" id="IPR023367">
    <property type="entry name" value="Peptidase_M42_dom2"/>
</dbReference>
<feature type="binding site" evidence="8">
    <location>
        <position position="303"/>
    </location>
    <ligand>
        <name>Zn(2+)</name>
        <dbReference type="ChEBI" id="CHEBI:29105"/>
        <label>2</label>
    </ligand>
</feature>
<evidence type="ECO:0000256" key="2">
    <source>
        <dbReference type="ARBA" id="ARBA00022438"/>
    </source>
</evidence>
<proteinExistence type="inferred from homology"/>
<sequence length="337" mass="36776">MLRELCELIGVSGDEEMVKDYLKNSISDEVDEIVEDTYGNLIVRKGKGKIKVMLVAHMDEVGFMITGINKNGLLRFKTIGIPPAVMLAKRVIIGKHRIIGVVGNKPAHFVNDEEGKKKPEEKSLFIDIGVNSKEEAEKFVEIGETGTFDTDFYEDDNLFMGRALDNRIGCFVLSQLIKNTDLPCYYAFTTQEEVGLRGAKIVGYRISPDVAIAVDTTGANEFPTEKDVPQYPVLGSGPVITIADYSIICSQKLVSLIVQTAVKNNIPYQYKQPMVGGTDAGSVHLVKGGIPSAVISTPARYIHSPLAIAAKLDVNQTISLLAKGVEEIIKKGRSGIN</sequence>
<evidence type="ECO:0000256" key="1">
    <source>
        <dbReference type="ARBA" id="ARBA00006272"/>
    </source>
</evidence>
<name>A0A7C4XU39_UNCW3</name>
<dbReference type="CDD" id="cd05656">
    <property type="entry name" value="M42_Frv"/>
    <property type="match status" value="1"/>
</dbReference>
<dbReference type="EMBL" id="DTGZ01000053">
    <property type="protein sequence ID" value="HGV97239.1"/>
    <property type="molecule type" value="Genomic_DNA"/>
</dbReference>
<protein>
    <submittedName>
        <fullName evidence="9">M42 family peptidase</fullName>
    </submittedName>
</protein>
<organism evidence="9">
    <name type="scientific">candidate division WOR-3 bacterium</name>
    <dbReference type="NCBI Taxonomy" id="2052148"/>
    <lineage>
        <taxon>Bacteria</taxon>
        <taxon>Bacteria division WOR-3</taxon>
    </lineage>
</organism>
<feature type="binding site" evidence="8">
    <location>
        <position position="57"/>
    </location>
    <ligand>
        <name>Zn(2+)</name>
        <dbReference type="ChEBI" id="CHEBI:29105"/>
        <label>1</label>
    </ligand>
</feature>
<reference evidence="9" key="1">
    <citation type="journal article" date="2020" name="mSystems">
        <title>Genome- and Community-Level Interaction Insights into Carbon Utilization and Element Cycling Functions of Hydrothermarchaeota in Hydrothermal Sediment.</title>
        <authorList>
            <person name="Zhou Z."/>
            <person name="Liu Y."/>
            <person name="Xu W."/>
            <person name="Pan J."/>
            <person name="Luo Z.H."/>
            <person name="Li M."/>
        </authorList>
    </citation>
    <scope>NUCLEOTIDE SEQUENCE [LARGE SCALE GENOMIC DNA]</scope>
    <source>
        <strain evidence="9">SpSt-774</strain>
    </source>
</reference>
<feature type="binding site" evidence="8">
    <location>
        <position position="165"/>
    </location>
    <ligand>
        <name>Zn(2+)</name>
        <dbReference type="ChEBI" id="CHEBI:29105"/>
        <label>2</label>
    </ligand>
</feature>
<dbReference type="Pfam" id="PF05343">
    <property type="entry name" value="Peptidase_M42"/>
    <property type="match status" value="1"/>
</dbReference>
<dbReference type="Gene3D" id="3.40.630.10">
    <property type="entry name" value="Zn peptidases"/>
    <property type="match status" value="1"/>
</dbReference>
<evidence type="ECO:0000256" key="3">
    <source>
        <dbReference type="ARBA" id="ARBA00022670"/>
    </source>
</evidence>
<gene>
    <name evidence="9" type="ORF">ENV60_02955</name>
</gene>
<evidence type="ECO:0000313" key="9">
    <source>
        <dbReference type="EMBL" id="HGV97239.1"/>
    </source>
</evidence>
<dbReference type="AlphaFoldDB" id="A0A7C4XU39"/>
<dbReference type="PANTHER" id="PTHR32481:SF0">
    <property type="entry name" value="AMINOPEPTIDASE YPDE-RELATED"/>
    <property type="match status" value="1"/>
</dbReference>
<evidence type="ECO:0000256" key="8">
    <source>
        <dbReference type="PIRSR" id="PIRSR001123-2"/>
    </source>
</evidence>
<feature type="binding site" evidence="8">
    <location>
        <position position="165"/>
    </location>
    <ligand>
        <name>Zn(2+)</name>
        <dbReference type="ChEBI" id="CHEBI:29105"/>
        <label>1</label>
    </ligand>
</feature>
<dbReference type="InterPro" id="IPR008007">
    <property type="entry name" value="Peptidase_M42"/>
</dbReference>
<evidence type="ECO:0000256" key="5">
    <source>
        <dbReference type="ARBA" id="ARBA00022801"/>
    </source>
</evidence>
<keyword evidence="4 8" id="KW-0479">Metal-binding</keyword>
<dbReference type="InterPro" id="IPR051464">
    <property type="entry name" value="Peptidase_M42_aminopept"/>
</dbReference>
<dbReference type="PANTHER" id="PTHR32481">
    <property type="entry name" value="AMINOPEPTIDASE"/>
    <property type="match status" value="1"/>
</dbReference>
<feature type="active site" description="Proton acceptor" evidence="7">
    <location>
        <position position="192"/>
    </location>
</feature>